<dbReference type="EMBL" id="VMNI01000003">
    <property type="protein sequence ID" value="TVO79194.1"/>
    <property type="molecule type" value="Genomic_DNA"/>
</dbReference>
<evidence type="ECO:0000313" key="1">
    <source>
        <dbReference type="EMBL" id="TVO79194.1"/>
    </source>
</evidence>
<comment type="caution">
    <text evidence="1">The sequence shown here is derived from an EMBL/GenBank/DDBJ whole genome shotgun (WGS) entry which is preliminary data.</text>
</comment>
<evidence type="ECO:0000313" key="2">
    <source>
        <dbReference type="Proteomes" id="UP000318349"/>
    </source>
</evidence>
<gene>
    <name evidence="1" type="ORF">FHP89_03145</name>
</gene>
<dbReference type="AlphaFoldDB" id="A0A557RPM4"/>
<proteinExistence type="predicted"/>
<accession>A0A557RPM4</accession>
<name>A0A557RPM4_9RHOO</name>
<sequence>MAPAMWSFLDILARLGGRCRCESRRIGVTRTHLLAAALLIGCATVRAESPHAFNVTAFAGLAKLMPDGSERLDYVLDGANGGELRFSRCAQVASTDAVAVREDQTPLFQLLRANCQALARYGAGQPARRSHLAETLTPALMRELPASALPVVGGQATSPAGARVDDAPGVNIEALPGGRVRVLTRTDDSVYTLMAQGDFDGDGVQDMLLRLDWRTRDAFGRGVDLLQITRRSAGGATELNWRLSAVP</sequence>
<protein>
    <submittedName>
        <fullName evidence="1">Uncharacterized protein</fullName>
    </submittedName>
</protein>
<dbReference type="Proteomes" id="UP000318349">
    <property type="component" value="Unassembled WGS sequence"/>
</dbReference>
<reference evidence="1 2" key="1">
    <citation type="submission" date="2019-07" db="EMBL/GenBank/DDBJ databases">
        <title>The pathways for chlorine oxyanion respiration interact through the shared metabolite chlorate.</title>
        <authorList>
            <person name="Barnum T.P."/>
            <person name="Cheng Y."/>
            <person name="Hill K.A."/>
            <person name="Lucas L.N."/>
            <person name="Carlson H.K."/>
            <person name="Coates J.D."/>
        </authorList>
    </citation>
    <scope>NUCLEOTIDE SEQUENCE [LARGE SCALE GENOMIC DNA]</scope>
    <source>
        <strain evidence="1 2">SFB-1</strain>
    </source>
</reference>
<organism evidence="1 2">
    <name type="scientific">Denitromonas halophila</name>
    <dbReference type="NCBI Taxonomy" id="1629404"/>
    <lineage>
        <taxon>Bacteria</taxon>
        <taxon>Pseudomonadati</taxon>
        <taxon>Pseudomonadota</taxon>
        <taxon>Betaproteobacteria</taxon>
        <taxon>Rhodocyclales</taxon>
        <taxon>Zoogloeaceae</taxon>
        <taxon>Denitromonas</taxon>
    </lineage>
</organism>